<sequence length="51" mass="5534">MMEFLFAIPLAVLAWSVLKGMLDGAHEIGGNAPHIPVQPFLPDFGERSIAK</sequence>
<dbReference type="AlphaFoldDB" id="A0A931I3L4"/>
<name>A0A931I3L4_9HYPH</name>
<dbReference type="EMBL" id="JADZLT010000053">
    <property type="protein sequence ID" value="MBH0239232.1"/>
    <property type="molecule type" value="Genomic_DNA"/>
</dbReference>
<protein>
    <submittedName>
        <fullName evidence="1">Uncharacterized protein</fullName>
    </submittedName>
</protein>
<comment type="caution">
    <text evidence="1">The sequence shown here is derived from an EMBL/GenBank/DDBJ whole genome shotgun (WGS) entry which is preliminary data.</text>
</comment>
<reference evidence="1" key="1">
    <citation type="submission" date="2020-12" db="EMBL/GenBank/DDBJ databases">
        <title>Methylobrevis albus sp. nov., isolated from fresh water lack sediment.</title>
        <authorList>
            <person name="Zou Q."/>
        </authorList>
    </citation>
    <scope>NUCLEOTIDE SEQUENCE</scope>
    <source>
        <strain evidence="1">L22</strain>
    </source>
</reference>
<evidence type="ECO:0000313" key="1">
    <source>
        <dbReference type="EMBL" id="MBH0239232.1"/>
    </source>
</evidence>
<accession>A0A931I3L4</accession>
<dbReference type="RefSeq" id="WP_197312315.1">
    <property type="nucleotide sequence ID" value="NZ_JADZLT010000053.1"/>
</dbReference>
<dbReference type="Proteomes" id="UP000631694">
    <property type="component" value="Unassembled WGS sequence"/>
</dbReference>
<gene>
    <name evidence="1" type="ORF">I5731_15515</name>
</gene>
<evidence type="ECO:0000313" key="2">
    <source>
        <dbReference type="Proteomes" id="UP000631694"/>
    </source>
</evidence>
<proteinExistence type="predicted"/>
<keyword evidence="2" id="KW-1185">Reference proteome</keyword>
<organism evidence="1 2">
    <name type="scientific">Methylobrevis albus</name>
    <dbReference type="NCBI Taxonomy" id="2793297"/>
    <lineage>
        <taxon>Bacteria</taxon>
        <taxon>Pseudomonadati</taxon>
        <taxon>Pseudomonadota</taxon>
        <taxon>Alphaproteobacteria</taxon>
        <taxon>Hyphomicrobiales</taxon>
        <taxon>Pleomorphomonadaceae</taxon>
        <taxon>Methylobrevis</taxon>
    </lineage>
</organism>